<dbReference type="AlphaFoldDB" id="A0A0B6ALZ9"/>
<accession>A0A0B6ALZ9</accession>
<gene>
    <name evidence="1" type="ORF">BG04_5875</name>
</gene>
<dbReference type="EMBL" id="CP009921">
    <property type="protein sequence ID" value="AJI25865.1"/>
    <property type="molecule type" value="Genomic_DNA"/>
</dbReference>
<dbReference type="KEGG" id="bmeg:BG04_5875"/>
<proteinExistence type="predicted"/>
<geneLocation type="plasmid" evidence="1 2">
    <name>pBMV_2</name>
</geneLocation>
<dbReference type="Proteomes" id="UP000031829">
    <property type="component" value="Plasmid pBMV_2"/>
</dbReference>
<organism evidence="1 2">
    <name type="scientific">Priestia megaterium (strain ATCC 14581 / DSM 32 / CCUG 1817 / JCM 2506 / NBRC 15308 / NCIMB 9376 / NCTC 10342 / NRRL B-14308 / VKM B-512 / Ford 19)</name>
    <name type="common">Bacillus megaterium</name>
    <dbReference type="NCBI Taxonomy" id="1348623"/>
    <lineage>
        <taxon>Bacteria</taxon>
        <taxon>Bacillati</taxon>
        <taxon>Bacillota</taxon>
        <taxon>Bacilli</taxon>
        <taxon>Bacillales</taxon>
        <taxon>Bacillaceae</taxon>
        <taxon>Priestia</taxon>
    </lineage>
</organism>
<reference evidence="1 2" key="1">
    <citation type="journal article" date="2015" name="Genome Announc.">
        <title>Complete genome sequences for 35 biothreat assay-relevant bacillus species.</title>
        <authorList>
            <person name="Johnson S.L."/>
            <person name="Daligault H.E."/>
            <person name="Davenport K.W."/>
            <person name="Jaissle J."/>
            <person name="Frey K.G."/>
            <person name="Ladner J.T."/>
            <person name="Broomall S.M."/>
            <person name="Bishop-Lilly K.A."/>
            <person name="Bruce D.C."/>
            <person name="Gibbons H.S."/>
            <person name="Coyne S.R."/>
            <person name="Lo C.C."/>
            <person name="Meincke L."/>
            <person name="Munk A.C."/>
            <person name="Koroleva G.I."/>
            <person name="Rosenzweig C.N."/>
            <person name="Palacios G.F."/>
            <person name="Redden C.L."/>
            <person name="Minogue T.D."/>
            <person name="Chain P.S."/>
        </authorList>
    </citation>
    <scope>NUCLEOTIDE SEQUENCE [LARGE SCALE GENOMIC DNA]</scope>
    <source>
        <strain evidence="2">ATCC 14581 / DSM 32 / JCM 2506 / NBRC 15308 / NCIMB 9376 / NCTC 10342 / NRRL B-14308 / VKM B-512</strain>
        <plasmid evidence="1 2">pBMV_2</plasmid>
    </source>
</reference>
<name>A0A0B6ALZ9_PRIM2</name>
<evidence type="ECO:0000313" key="1">
    <source>
        <dbReference type="EMBL" id="AJI25865.1"/>
    </source>
</evidence>
<dbReference type="RefSeq" id="WP_034655686.1">
    <property type="nucleotide sequence ID" value="NZ_BCVB01000018.1"/>
</dbReference>
<dbReference type="GeneID" id="93645976"/>
<dbReference type="HOGENOM" id="CLU_2448495_0_0_9"/>
<keyword evidence="1" id="KW-0614">Plasmid</keyword>
<protein>
    <submittedName>
        <fullName evidence="1">Putative membrane protein</fullName>
    </submittedName>
</protein>
<sequence>MKKRFSQYSLWLSLLGIVIGVGQYFTSIYSLNILYMGVVVYLAGFTCGVIAFGKHERGLMKYFSLTSFVVIPLLIMLGMLFFAMNFGES</sequence>
<evidence type="ECO:0000313" key="2">
    <source>
        <dbReference type="Proteomes" id="UP000031829"/>
    </source>
</evidence>